<dbReference type="PANTHER" id="PTHR37943:SF1">
    <property type="entry name" value="PROTEIN VES"/>
    <property type="match status" value="1"/>
</dbReference>
<dbReference type="Gene3D" id="2.60.120.10">
    <property type="entry name" value="Jelly Rolls"/>
    <property type="match status" value="1"/>
</dbReference>
<dbReference type="SUPFAM" id="SSF51182">
    <property type="entry name" value="RmlC-like cupins"/>
    <property type="match status" value="1"/>
</dbReference>
<reference evidence="1 2" key="1">
    <citation type="submission" date="2021-03" db="EMBL/GenBank/DDBJ databases">
        <title>Enterococcal diversity collection.</title>
        <authorList>
            <person name="Gilmore M.S."/>
            <person name="Schwartzman J."/>
            <person name="Van Tyne D."/>
            <person name="Martin M."/>
            <person name="Earl A.M."/>
            <person name="Manson A.L."/>
            <person name="Straub T."/>
            <person name="Salamzade R."/>
            <person name="Saavedra J."/>
            <person name="Lebreton F."/>
            <person name="Prichula J."/>
            <person name="Schaufler K."/>
            <person name="Gaca A."/>
            <person name="Sgardioli B."/>
            <person name="Wagenaar J."/>
            <person name="Strong T."/>
        </authorList>
    </citation>
    <scope>NUCLEOTIDE SEQUENCE [LARGE SCALE GENOMIC DNA]</scope>
    <source>
        <strain evidence="1 2">DIV0080</strain>
    </source>
</reference>
<accession>A0ABS3HUM9</accession>
<evidence type="ECO:0000313" key="2">
    <source>
        <dbReference type="Proteomes" id="UP000664857"/>
    </source>
</evidence>
<gene>
    <name evidence="1" type="ORF">DOK76_10305</name>
</gene>
<name>A0ABS3HUM9_9ENTE</name>
<dbReference type="EMBL" id="JAFLVX010000026">
    <property type="protein sequence ID" value="MBO0477466.1"/>
    <property type="molecule type" value="Genomic_DNA"/>
</dbReference>
<protein>
    <submittedName>
        <fullName evidence="1">HutD family protein</fullName>
    </submittedName>
</protein>
<dbReference type="PANTHER" id="PTHR37943">
    <property type="entry name" value="PROTEIN VES"/>
    <property type="match status" value="1"/>
</dbReference>
<dbReference type="InterPro" id="IPR010282">
    <property type="entry name" value="Uncharacterised_HutD/Ves"/>
</dbReference>
<dbReference type="Pfam" id="PF05962">
    <property type="entry name" value="HutD"/>
    <property type="match status" value="1"/>
</dbReference>
<organism evidence="1 2">
    <name type="scientific">Candidatus Vagococcus giribetii</name>
    <dbReference type="NCBI Taxonomy" id="2230876"/>
    <lineage>
        <taxon>Bacteria</taxon>
        <taxon>Bacillati</taxon>
        <taxon>Bacillota</taxon>
        <taxon>Bacilli</taxon>
        <taxon>Lactobacillales</taxon>
        <taxon>Enterococcaceae</taxon>
        <taxon>Vagococcus</taxon>
    </lineage>
</organism>
<dbReference type="InterPro" id="IPR014710">
    <property type="entry name" value="RmlC-like_jellyroll"/>
</dbReference>
<keyword evidence="2" id="KW-1185">Reference proteome</keyword>
<dbReference type="Proteomes" id="UP000664857">
    <property type="component" value="Unassembled WGS sequence"/>
</dbReference>
<sequence length="197" mass="22479">MKKQLISPTDYKTSNWSGGETTELFLYPPNGDYGTRQFDYRVSTAKVNLAQSDFTSLDGFERLIMSLDNPLELHHTNEFGLRKVVLQPFEVNRFRGSEKTKSFGTCQDFNLIFSDDLEGDMVVKYTESVTRTQSGVTYIYYALKPLKLELLGQETREVISLKSDEMVILSELEAKERIAFTSEVPSNDPIVIEVIVH</sequence>
<comment type="caution">
    <text evidence="1">The sequence shown here is derived from an EMBL/GenBank/DDBJ whole genome shotgun (WGS) entry which is preliminary data.</text>
</comment>
<proteinExistence type="predicted"/>
<dbReference type="InterPro" id="IPR011051">
    <property type="entry name" value="RmlC_Cupin_sf"/>
</dbReference>
<dbReference type="RefSeq" id="WP_206967470.1">
    <property type="nucleotide sequence ID" value="NZ_JAFLVX010000026.1"/>
</dbReference>
<evidence type="ECO:0000313" key="1">
    <source>
        <dbReference type="EMBL" id="MBO0477466.1"/>
    </source>
</evidence>